<feature type="chain" id="PRO_5003406407" evidence="3">
    <location>
        <begin position="18"/>
        <end position="224"/>
    </location>
</feature>
<feature type="transmembrane region" description="Helical" evidence="2">
    <location>
        <begin position="205"/>
        <end position="223"/>
    </location>
</feature>
<name>G0NTN2_CAEBE</name>
<dbReference type="HOGENOM" id="CLU_1235995_0_0_1"/>
<dbReference type="Gene3D" id="3.40.33.10">
    <property type="entry name" value="CAP"/>
    <property type="match status" value="1"/>
</dbReference>
<organism evidence="5">
    <name type="scientific">Caenorhabditis brenneri</name>
    <name type="common">Nematode worm</name>
    <dbReference type="NCBI Taxonomy" id="135651"/>
    <lineage>
        <taxon>Eukaryota</taxon>
        <taxon>Metazoa</taxon>
        <taxon>Ecdysozoa</taxon>
        <taxon>Nematoda</taxon>
        <taxon>Chromadorea</taxon>
        <taxon>Rhabditida</taxon>
        <taxon>Rhabditina</taxon>
        <taxon>Rhabditomorpha</taxon>
        <taxon>Rhabditoidea</taxon>
        <taxon>Rhabditidae</taxon>
        <taxon>Peloderinae</taxon>
        <taxon>Caenorhabditis</taxon>
    </lineage>
</organism>
<keyword evidence="5" id="KW-1185">Reference proteome</keyword>
<proteinExistence type="predicted"/>
<feature type="signal peptide" evidence="3">
    <location>
        <begin position="1"/>
        <end position="17"/>
    </location>
</feature>
<dbReference type="OrthoDB" id="10644316at2759"/>
<keyword evidence="2" id="KW-0812">Transmembrane</keyword>
<feature type="region of interest" description="Disordered" evidence="1">
    <location>
        <begin position="170"/>
        <end position="194"/>
    </location>
</feature>
<dbReference type="Proteomes" id="UP000008068">
    <property type="component" value="Unassembled WGS sequence"/>
</dbReference>
<evidence type="ECO:0000256" key="1">
    <source>
        <dbReference type="SAM" id="MobiDB-lite"/>
    </source>
</evidence>
<evidence type="ECO:0000256" key="2">
    <source>
        <dbReference type="SAM" id="Phobius"/>
    </source>
</evidence>
<evidence type="ECO:0000313" key="4">
    <source>
        <dbReference type="EMBL" id="EGT37240.1"/>
    </source>
</evidence>
<dbReference type="AlphaFoldDB" id="G0NTN2"/>
<dbReference type="InterPro" id="IPR035940">
    <property type="entry name" value="CAP_sf"/>
</dbReference>
<evidence type="ECO:0000313" key="5">
    <source>
        <dbReference type="Proteomes" id="UP000008068"/>
    </source>
</evidence>
<dbReference type="EMBL" id="GL379944">
    <property type="protein sequence ID" value="EGT37240.1"/>
    <property type="molecule type" value="Genomic_DNA"/>
</dbReference>
<keyword evidence="2" id="KW-1133">Transmembrane helix</keyword>
<protein>
    <submittedName>
        <fullName evidence="4">Uncharacterized protein</fullName>
    </submittedName>
</protein>
<accession>G0NTN2</accession>
<dbReference type="InParanoid" id="G0NTN2"/>
<sequence>MKTWLLLSLLFFPAAICFQGIEELRKSVKLEEDKEKILENFNNFRRMMAKKFQSANMWKLEWSDDLVQTAKSLPADCNSLEPGSNYRFSLIPPKWNEWYEEEGLYSVDEDKEYGAHTSLYWMEWVNPVQRTVGCADYKCKDRKSRIPKNPVPTMNFKSICLFGPVPTIDREEDEKRGEAGSKCEEEGGEDDDGLCVPSGSSGFSILFNISIMASLVFLVSMIFD</sequence>
<dbReference type="SUPFAM" id="SSF55797">
    <property type="entry name" value="PR-1-like"/>
    <property type="match status" value="1"/>
</dbReference>
<reference evidence="5" key="1">
    <citation type="submission" date="2011-07" db="EMBL/GenBank/DDBJ databases">
        <authorList>
            <consortium name="Caenorhabditis brenneri Sequencing and Analysis Consortium"/>
            <person name="Wilson R.K."/>
        </authorList>
    </citation>
    <scope>NUCLEOTIDE SEQUENCE [LARGE SCALE GENOMIC DNA]</scope>
    <source>
        <strain evidence="5">PB2801</strain>
    </source>
</reference>
<keyword evidence="3" id="KW-0732">Signal</keyword>
<feature type="compositionally biased region" description="Basic and acidic residues" evidence="1">
    <location>
        <begin position="173"/>
        <end position="185"/>
    </location>
</feature>
<evidence type="ECO:0000256" key="3">
    <source>
        <dbReference type="SAM" id="SignalP"/>
    </source>
</evidence>
<gene>
    <name evidence="4" type="ORF">CAEBREN_23303</name>
</gene>
<dbReference type="eggNOG" id="ENOG502TK57">
    <property type="taxonomic scope" value="Eukaryota"/>
</dbReference>
<keyword evidence="2" id="KW-0472">Membrane</keyword>